<proteinExistence type="predicted"/>
<gene>
    <name evidence="1" type="ORF">F383_31532</name>
</gene>
<dbReference type="AlphaFoldDB" id="A0A0B0MYQ9"/>
<sequence>MPVWPGRVSHKAKDTPVSQAMWTFKMGSHGLVSAHVQPCGILTYATRPSHTLVCWAVWSTLT</sequence>
<organism evidence="1 2">
    <name type="scientific">Gossypium arboreum</name>
    <name type="common">Tree cotton</name>
    <name type="synonym">Gossypium nanking</name>
    <dbReference type="NCBI Taxonomy" id="29729"/>
    <lineage>
        <taxon>Eukaryota</taxon>
        <taxon>Viridiplantae</taxon>
        <taxon>Streptophyta</taxon>
        <taxon>Embryophyta</taxon>
        <taxon>Tracheophyta</taxon>
        <taxon>Spermatophyta</taxon>
        <taxon>Magnoliopsida</taxon>
        <taxon>eudicotyledons</taxon>
        <taxon>Gunneridae</taxon>
        <taxon>Pentapetalae</taxon>
        <taxon>rosids</taxon>
        <taxon>malvids</taxon>
        <taxon>Malvales</taxon>
        <taxon>Malvaceae</taxon>
        <taxon>Malvoideae</taxon>
        <taxon>Gossypium</taxon>
    </lineage>
</organism>
<name>A0A0B0MYQ9_GOSAR</name>
<accession>A0A0B0MYQ9</accession>
<evidence type="ECO:0000313" key="1">
    <source>
        <dbReference type="EMBL" id="KHG05502.1"/>
    </source>
</evidence>
<dbReference type="Proteomes" id="UP000032142">
    <property type="component" value="Unassembled WGS sequence"/>
</dbReference>
<reference evidence="2" key="1">
    <citation type="submission" date="2014-09" db="EMBL/GenBank/DDBJ databases">
        <authorList>
            <person name="Mudge J."/>
            <person name="Ramaraj T."/>
            <person name="Lindquist I.E."/>
            <person name="Bharti A.K."/>
            <person name="Sundararajan A."/>
            <person name="Cameron C.T."/>
            <person name="Woodward J.E."/>
            <person name="May G.D."/>
            <person name="Brubaker C."/>
            <person name="Broadhvest J."/>
            <person name="Wilkins T.A."/>
        </authorList>
    </citation>
    <scope>NUCLEOTIDE SEQUENCE</scope>
    <source>
        <strain evidence="2">cv. AKA8401</strain>
    </source>
</reference>
<comment type="caution">
    <text evidence="1">The sequence shown here is derived from an EMBL/GenBank/DDBJ whole genome shotgun (WGS) entry which is preliminary data.</text>
</comment>
<dbReference type="EMBL" id="JRRC01431495">
    <property type="protein sequence ID" value="KHG05502.1"/>
    <property type="molecule type" value="Genomic_DNA"/>
</dbReference>
<protein>
    <submittedName>
        <fullName evidence="1">Uncharacterized protein</fullName>
    </submittedName>
</protein>
<keyword evidence="2" id="KW-1185">Reference proteome</keyword>
<evidence type="ECO:0000313" key="2">
    <source>
        <dbReference type="Proteomes" id="UP000032142"/>
    </source>
</evidence>